<evidence type="ECO:0000313" key="2">
    <source>
        <dbReference type="EMBL" id="KAK8788647.1"/>
    </source>
</evidence>
<keyword evidence="3" id="KW-1185">Reference proteome</keyword>
<name>A0AAQ4FMW8_AMBAM</name>
<feature type="region of interest" description="Disordered" evidence="1">
    <location>
        <begin position="1"/>
        <end position="45"/>
    </location>
</feature>
<gene>
    <name evidence="2" type="ORF">V5799_021580</name>
</gene>
<reference evidence="2 3" key="1">
    <citation type="journal article" date="2023" name="Arcadia Sci">
        <title>De novo assembly of a long-read Amblyomma americanum tick genome.</title>
        <authorList>
            <person name="Chou S."/>
            <person name="Poskanzer K.E."/>
            <person name="Rollins M."/>
            <person name="Thuy-Boun P.S."/>
        </authorList>
    </citation>
    <scope>NUCLEOTIDE SEQUENCE [LARGE SCALE GENOMIC DNA]</scope>
    <source>
        <strain evidence="2">F_SG_1</strain>
        <tissue evidence="2">Salivary glands</tissue>
    </source>
</reference>
<comment type="caution">
    <text evidence="2">The sequence shown here is derived from an EMBL/GenBank/DDBJ whole genome shotgun (WGS) entry which is preliminary data.</text>
</comment>
<dbReference type="EMBL" id="JARKHS020000585">
    <property type="protein sequence ID" value="KAK8788647.1"/>
    <property type="molecule type" value="Genomic_DNA"/>
</dbReference>
<organism evidence="2 3">
    <name type="scientific">Amblyomma americanum</name>
    <name type="common">Lone star tick</name>
    <dbReference type="NCBI Taxonomy" id="6943"/>
    <lineage>
        <taxon>Eukaryota</taxon>
        <taxon>Metazoa</taxon>
        <taxon>Ecdysozoa</taxon>
        <taxon>Arthropoda</taxon>
        <taxon>Chelicerata</taxon>
        <taxon>Arachnida</taxon>
        <taxon>Acari</taxon>
        <taxon>Parasitiformes</taxon>
        <taxon>Ixodida</taxon>
        <taxon>Ixodoidea</taxon>
        <taxon>Ixodidae</taxon>
        <taxon>Amblyomminae</taxon>
        <taxon>Amblyomma</taxon>
    </lineage>
</organism>
<accession>A0AAQ4FMW8</accession>
<protein>
    <submittedName>
        <fullName evidence="2">Uncharacterized protein</fullName>
    </submittedName>
</protein>
<dbReference type="Proteomes" id="UP001321473">
    <property type="component" value="Unassembled WGS sequence"/>
</dbReference>
<evidence type="ECO:0000313" key="3">
    <source>
        <dbReference type="Proteomes" id="UP001321473"/>
    </source>
</evidence>
<proteinExistence type="predicted"/>
<sequence length="117" mass="12604">MNRTEAVSATGEIGDGGAGRAIFQFPPRPPGVRASPSLSSHSDYGCRRRVTSDQHLVRVWQRPRRTPLQRPCFGGRSVRAAAPRRVASFEGLVFLAAPAFGTPVVFSSNCCLGLEHA</sequence>
<dbReference type="AlphaFoldDB" id="A0AAQ4FMW8"/>
<evidence type="ECO:0000256" key="1">
    <source>
        <dbReference type="SAM" id="MobiDB-lite"/>
    </source>
</evidence>